<proteinExistence type="predicted"/>
<evidence type="ECO:0000313" key="2">
    <source>
        <dbReference type="EMBL" id="GAA5496914.1"/>
    </source>
</evidence>
<evidence type="ECO:0000313" key="3">
    <source>
        <dbReference type="Proteomes" id="UP001424741"/>
    </source>
</evidence>
<comment type="caution">
    <text evidence="2">The sequence shown here is derived from an EMBL/GenBank/DDBJ whole genome shotgun (WGS) entry which is preliminary data.</text>
</comment>
<feature type="region of interest" description="Disordered" evidence="1">
    <location>
        <begin position="43"/>
        <end position="72"/>
    </location>
</feature>
<keyword evidence="3" id="KW-1185">Reference proteome</keyword>
<gene>
    <name evidence="2" type="ORF">Rhal01_03102</name>
</gene>
<sequence>MDAAERSIQSLSSTAQNTHSMKPYLTLPLALIFCTSCSEKQDSATSQNESKGKTSQTAPSRTQSARTFHQQSRLKNLMERSSEPNLEFDYVQQVADLLDDLDRPLTDEEAAQVGQMLKNVEEQSPRLAESIVRKVDLSSDHYPETLKHSMLTCIRPPVEQFRLSLSSLQSQDNLDDILEKSLTRVEAEDIPLIVERLYDESNRGPEFNSSVLRTLFKSRGIAIDDLNHAASSLMELQPELVPDALRGFYKRLDKLVEDQKMEPAEAELIKSIMQ</sequence>
<protein>
    <submittedName>
        <fullName evidence="2">Uncharacterized protein</fullName>
    </submittedName>
</protein>
<reference evidence="2 3" key="1">
    <citation type="submission" date="2024-02" db="EMBL/GenBank/DDBJ databases">
        <title>Rubritalea halochordaticola NBRC 107102.</title>
        <authorList>
            <person name="Ichikawa N."/>
            <person name="Katano-Makiyama Y."/>
            <person name="Hidaka K."/>
        </authorList>
    </citation>
    <scope>NUCLEOTIDE SEQUENCE [LARGE SCALE GENOMIC DNA]</scope>
    <source>
        <strain evidence="2 3">NBRC 107102</strain>
    </source>
</reference>
<name>A0ABP9V4S8_9BACT</name>
<organism evidence="2 3">
    <name type="scientific">Rubritalea halochordaticola</name>
    <dbReference type="NCBI Taxonomy" id="714537"/>
    <lineage>
        <taxon>Bacteria</taxon>
        <taxon>Pseudomonadati</taxon>
        <taxon>Verrucomicrobiota</taxon>
        <taxon>Verrucomicrobiia</taxon>
        <taxon>Verrucomicrobiales</taxon>
        <taxon>Rubritaleaceae</taxon>
        <taxon>Rubritalea</taxon>
    </lineage>
</organism>
<accession>A0ABP9V4S8</accession>
<evidence type="ECO:0000256" key="1">
    <source>
        <dbReference type="SAM" id="MobiDB-lite"/>
    </source>
</evidence>
<dbReference type="EMBL" id="BAABRL010000010">
    <property type="protein sequence ID" value="GAA5496914.1"/>
    <property type="molecule type" value="Genomic_DNA"/>
</dbReference>
<dbReference type="Proteomes" id="UP001424741">
    <property type="component" value="Unassembled WGS sequence"/>
</dbReference>